<feature type="region of interest" description="Disordered" evidence="1">
    <location>
        <begin position="1"/>
        <end position="31"/>
    </location>
</feature>
<evidence type="ECO:0000256" key="1">
    <source>
        <dbReference type="SAM" id="MobiDB-lite"/>
    </source>
</evidence>
<evidence type="ECO:0000313" key="2">
    <source>
        <dbReference type="EMBL" id="KAJ8898341.1"/>
    </source>
</evidence>
<dbReference type="Proteomes" id="UP001159363">
    <property type="component" value="Chromosome 1"/>
</dbReference>
<feature type="compositionally biased region" description="Basic and acidic residues" evidence="1">
    <location>
        <begin position="1"/>
        <end position="14"/>
    </location>
</feature>
<reference evidence="2 3" key="1">
    <citation type="submission" date="2023-02" db="EMBL/GenBank/DDBJ databases">
        <title>LHISI_Scaffold_Assembly.</title>
        <authorList>
            <person name="Stuart O.P."/>
            <person name="Cleave R."/>
            <person name="Magrath M.J.L."/>
            <person name="Mikheyev A.S."/>
        </authorList>
    </citation>
    <scope>NUCLEOTIDE SEQUENCE [LARGE SCALE GENOMIC DNA]</scope>
    <source>
        <strain evidence="2">Daus_M_001</strain>
        <tissue evidence="2">Leg muscle</tissue>
    </source>
</reference>
<organism evidence="2 3">
    <name type="scientific">Dryococelus australis</name>
    <dbReference type="NCBI Taxonomy" id="614101"/>
    <lineage>
        <taxon>Eukaryota</taxon>
        <taxon>Metazoa</taxon>
        <taxon>Ecdysozoa</taxon>
        <taxon>Arthropoda</taxon>
        <taxon>Hexapoda</taxon>
        <taxon>Insecta</taxon>
        <taxon>Pterygota</taxon>
        <taxon>Neoptera</taxon>
        <taxon>Polyneoptera</taxon>
        <taxon>Phasmatodea</taxon>
        <taxon>Verophasmatodea</taxon>
        <taxon>Anareolatae</taxon>
        <taxon>Phasmatidae</taxon>
        <taxon>Eurycanthinae</taxon>
        <taxon>Dryococelus</taxon>
    </lineage>
</organism>
<name>A0ABQ9IPQ6_9NEOP</name>
<protein>
    <submittedName>
        <fullName evidence="2">Uncharacterized protein</fullName>
    </submittedName>
</protein>
<proteinExistence type="predicted"/>
<evidence type="ECO:0000313" key="3">
    <source>
        <dbReference type="Proteomes" id="UP001159363"/>
    </source>
</evidence>
<gene>
    <name evidence="2" type="ORF">PR048_003701</name>
</gene>
<dbReference type="EMBL" id="JARBHB010000001">
    <property type="protein sequence ID" value="KAJ8898341.1"/>
    <property type="molecule type" value="Genomic_DNA"/>
</dbReference>
<accession>A0ABQ9IPQ6</accession>
<sequence>MQGRGKREIPEKTRRPAASPSTIPTCENPGVARSVFEPGSSRCELDRGFQSVEQEFRFTIWHDCKYDGENFNEYGISQRPKASLAEAIAGAQ</sequence>
<keyword evidence="3" id="KW-1185">Reference proteome</keyword>
<comment type="caution">
    <text evidence="2">The sequence shown here is derived from an EMBL/GenBank/DDBJ whole genome shotgun (WGS) entry which is preliminary data.</text>
</comment>